<accession>A0A838A0A3</accession>
<proteinExistence type="predicted"/>
<evidence type="ECO:0000256" key="1">
    <source>
        <dbReference type="SAM" id="MobiDB-lite"/>
    </source>
</evidence>
<protein>
    <submittedName>
        <fullName evidence="2">Uncharacterized protein</fullName>
    </submittedName>
</protein>
<dbReference type="RefSeq" id="WP_180891361.1">
    <property type="nucleotide sequence ID" value="NZ_JACCKD010000001.1"/>
</dbReference>
<name>A0A838A0A3_9PSEU</name>
<comment type="caution">
    <text evidence="2">The sequence shown here is derived from an EMBL/GenBank/DDBJ whole genome shotgun (WGS) entry which is preliminary data.</text>
</comment>
<evidence type="ECO:0000313" key="3">
    <source>
        <dbReference type="Proteomes" id="UP000582974"/>
    </source>
</evidence>
<dbReference type="Proteomes" id="UP000582974">
    <property type="component" value="Unassembled WGS sequence"/>
</dbReference>
<evidence type="ECO:0000313" key="2">
    <source>
        <dbReference type="EMBL" id="MBA0124503.1"/>
    </source>
</evidence>
<reference evidence="2 3" key="1">
    <citation type="submission" date="2020-07" db="EMBL/GenBank/DDBJ databases">
        <title>Genome of Haloechinothrix sp.</title>
        <authorList>
            <person name="Tang S.-K."/>
            <person name="Yang L."/>
            <person name="Zhu W.-Y."/>
        </authorList>
    </citation>
    <scope>NUCLEOTIDE SEQUENCE [LARGE SCALE GENOMIC DNA]</scope>
    <source>
        <strain evidence="2 3">YIM 98757</strain>
    </source>
</reference>
<dbReference type="EMBL" id="JACCKD010000001">
    <property type="protein sequence ID" value="MBA0124503.1"/>
    <property type="molecule type" value="Genomic_DNA"/>
</dbReference>
<dbReference type="NCBIfam" id="NF038353">
    <property type="entry name" value="FxLYD_dom"/>
    <property type="match status" value="1"/>
</dbReference>
<feature type="region of interest" description="Disordered" evidence="1">
    <location>
        <begin position="1"/>
        <end position="29"/>
    </location>
</feature>
<sequence length="352" mass="37053">MAIPAEQRVSRSSTPEEWAPMPGSGLSGRGRAGWAAVAVVLLAVIPASSPNWPVVQDGATGAGVEHVDLPELPSLHERSPELYDERDCLRVPPDDGGEADCGAEPPPGEVDAVARVTDRNLAGFRGPHYTTDVTSDEVVVLEPTVRTGGEGNWVARGLVRNETSEDVGQVTVHAQLVDEQGATLSIASAVVPVDPVRPGEPAPFVVDADVPADEVAGVRWAVQPAGVSTDSPREAELLLHWLRSHGGSRDVAVGNLLGDEDVGERPYLLFGSVRNHADSSIERPAVVIAWLGPDGRVLHVAETPVVQPGSGDRLPELEPAMPQELGDFLHAEPADPGADLSGRMPMLWVVGS</sequence>
<dbReference type="InterPro" id="IPR047676">
    <property type="entry name" value="FxLYD_dom"/>
</dbReference>
<gene>
    <name evidence="2" type="ORF">H0B56_03010</name>
</gene>
<keyword evidence="3" id="KW-1185">Reference proteome</keyword>
<organism evidence="2 3">
    <name type="scientific">Haloechinothrix aidingensis</name>
    <dbReference type="NCBI Taxonomy" id="2752311"/>
    <lineage>
        <taxon>Bacteria</taxon>
        <taxon>Bacillati</taxon>
        <taxon>Actinomycetota</taxon>
        <taxon>Actinomycetes</taxon>
        <taxon>Pseudonocardiales</taxon>
        <taxon>Pseudonocardiaceae</taxon>
        <taxon>Haloechinothrix</taxon>
    </lineage>
</organism>
<dbReference type="AlphaFoldDB" id="A0A838A0A3"/>